<dbReference type="SUPFAM" id="SSF56349">
    <property type="entry name" value="DNA breaking-rejoining enzymes"/>
    <property type="match status" value="1"/>
</dbReference>
<proteinExistence type="inferred from homology"/>
<dbReference type="GO" id="GO:0003677">
    <property type="term" value="F:DNA binding"/>
    <property type="evidence" value="ECO:0007669"/>
    <property type="project" value="InterPro"/>
</dbReference>
<protein>
    <recommendedName>
        <fullName evidence="4">Tyr recombinase domain-containing protein</fullName>
    </recommendedName>
</protein>
<name>A0A3L8PWJ4_9GAMM</name>
<keyword evidence="2" id="KW-0229">DNA integration</keyword>
<reference evidence="5 6" key="1">
    <citation type="submission" date="2018-09" db="EMBL/GenBank/DDBJ databases">
        <title>Phylogeny of the Shewanellaceae, and recommendation for two new genera, Pseudoshewanella and Parashewanella.</title>
        <authorList>
            <person name="Wang G."/>
        </authorList>
    </citation>
    <scope>NUCLEOTIDE SEQUENCE [LARGE SCALE GENOMIC DNA]</scope>
    <source>
        <strain evidence="5 6">C51</strain>
    </source>
</reference>
<dbReference type="Proteomes" id="UP000281474">
    <property type="component" value="Unassembled WGS sequence"/>
</dbReference>
<dbReference type="InterPro" id="IPR011010">
    <property type="entry name" value="DNA_brk_join_enz"/>
</dbReference>
<dbReference type="GO" id="GO:0015074">
    <property type="term" value="P:DNA integration"/>
    <property type="evidence" value="ECO:0007669"/>
    <property type="project" value="UniProtKB-KW"/>
</dbReference>
<evidence type="ECO:0000256" key="2">
    <source>
        <dbReference type="ARBA" id="ARBA00022908"/>
    </source>
</evidence>
<dbReference type="InterPro" id="IPR002104">
    <property type="entry name" value="Integrase_catalytic"/>
</dbReference>
<dbReference type="OrthoDB" id="9795573at2"/>
<dbReference type="PROSITE" id="PS51898">
    <property type="entry name" value="TYR_RECOMBINASE"/>
    <property type="match status" value="1"/>
</dbReference>
<dbReference type="Pfam" id="PF00589">
    <property type="entry name" value="Phage_integrase"/>
    <property type="match status" value="1"/>
</dbReference>
<evidence type="ECO:0000256" key="1">
    <source>
        <dbReference type="ARBA" id="ARBA00008857"/>
    </source>
</evidence>
<accession>A0A3L8PWJ4</accession>
<sequence length="325" mass="37769">MKHLESWLVRFLDKPCRYLCLKDWHKKRLIDLTEAMVYKKHQELTKQSPAQADLVMRTLRALFNFAKSEYKSCDGSTLFPYNPVGILSDKRCWNNVARKQTRLRPSQLKPFLESVESVRNHAIEYREDFSVAVCDFVEFMLFTGLRKTELLELKWQDVYLGDELYIISRTKNGVALELPITEPLQPIFKRRLKYKMSDYVFGAENRLGRVIEPKKIVKKINEQAEVSFTLHDLRRTFCSIAENLRLGTYTLKRLMNHTTCRNDVTAGYTVLTAEELKSPAEIVCNKLKEYAGLIDKADDIAILKSQISRLSKEQKMELMAAIISG</sequence>
<keyword evidence="6" id="KW-1185">Reference proteome</keyword>
<dbReference type="RefSeq" id="WP_121839542.1">
    <property type="nucleotide sequence ID" value="NZ_ML014791.1"/>
</dbReference>
<comment type="similarity">
    <text evidence="1">Belongs to the 'phage' integrase family.</text>
</comment>
<organism evidence="5 6">
    <name type="scientific">Parashewanella curva</name>
    <dbReference type="NCBI Taxonomy" id="2338552"/>
    <lineage>
        <taxon>Bacteria</taxon>
        <taxon>Pseudomonadati</taxon>
        <taxon>Pseudomonadota</taxon>
        <taxon>Gammaproteobacteria</taxon>
        <taxon>Alteromonadales</taxon>
        <taxon>Shewanellaceae</taxon>
        <taxon>Parashewanella</taxon>
    </lineage>
</organism>
<gene>
    <name evidence="5" type="ORF">D5018_13595</name>
</gene>
<dbReference type="EMBL" id="QZEI01000042">
    <property type="protein sequence ID" value="RLV59169.1"/>
    <property type="molecule type" value="Genomic_DNA"/>
</dbReference>
<dbReference type="PANTHER" id="PTHR30629">
    <property type="entry name" value="PROPHAGE INTEGRASE"/>
    <property type="match status" value="1"/>
</dbReference>
<dbReference type="InterPro" id="IPR050808">
    <property type="entry name" value="Phage_Integrase"/>
</dbReference>
<dbReference type="Gene3D" id="1.10.443.10">
    <property type="entry name" value="Intergrase catalytic core"/>
    <property type="match status" value="1"/>
</dbReference>
<dbReference type="InterPro" id="IPR013762">
    <property type="entry name" value="Integrase-like_cat_sf"/>
</dbReference>
<evidence type="ECO:0000313" key="5">
    <source>
        <dbReference type="EMBL" id="RLV59169.1"/>
    </source>
</evidence>
<comment type="caution">
    <text evidence="5">The sequence shown here is derived from an EMBL/GenBank/DDBJ whole genome shotgun (WGS) entry which is preliminary data.</text>
</comment>
<evidence type="ECO:0000259" key="4">
    <source>
        <dbReference type="PROSITE" id="PS51898"/>
    </source>
</evidence>
<dbReference type="PANTHER" id="PTHR30629:SF2">
    <property type="entry name" value="PROPHAGE INTEGRASE INTS-RELATED"/>
    <property type="match status" value="1"/>
</dbReference>
<evidence type="ECO:0000256" key="3">
    <source>
        <dbReference type="ARBA" id="ARBA00023172"/>
    </source>
</evidence>
<feature type="domain" description="Tyr recombinase" evidence="4">
    <location>
        <begin position="98"/>
        <end position="281"/>
    </location>
</feature>
<evidence type="ECO:0000313" key="6">
    <source>
        <dbReference type="Proteomes" id="UP000281474"/>
    </source>
</evidence>
<keyword evidence="3" id="KW-0233">DNA recombination</keyword>
<dbReference type="AlphaFoldDB" id="A0A3L8PWJ4"/>
<dbReference type="GO" id="GO:0006310">
    <property type="term" value="P:DNA recombination"/>
    <property type="evidence" value="ECO:0007669"/>
    <property type="project" value="UniProtKB-KW"/>
</dbReference>